<feature type="transmembrane region" description="Helical" evidence="7">
    <location>
        <begin position="366"/>
        <end position="385"/>
    </location>
</feature>
<keyword evidence="4 7" id="KW-0812">Transmembrane</keyword>
<organism evidence="8 9">
    <name type="scientific">Paenibacillus agilis</name>
    <dbReference type="NCBI Taxonomy" id="3020863"/>
    <lineage>
        <taxon>Bacteria</taxon>
        <taxon>Bacillati</taxon>
        <taxon>Bacillota</taxon>
        <taxon>Bacilli</taxon>
        <taxon>Bacillales</taxon>
        <taxon>Paenibacillaceae</taxon>
        <taxon>Paenibacillus</taxon>
    </lineage>
</organism>
<comment type="caution">
    <text evidence="8">The sequence shown here is derived from an EMBL/GenBank/DDBJ whole genome shotgun (WGS) entry which is preliminary data.</text>
</comment>
<evidence type="ECO:0000313" key="9">
    <source>
        <dbReference type="Proteomes" id="UP000318102"/>
    </source>
</evidence>
<evidence type="ECO:0000256" key="5">
    <source>
        <dbReference type="ARBA" id="ARBA00022989"/>
    </source>
</evidence>
<feature type="transmembrane region" description="Helical" evidence="7">
    <location>
        <begin position="343"/>
        <end position="360"/>
    </location>
</feature>
<feature type="transmembrane region" description="Helical" evidence="7">
    <location>
        <begin position="40"/>
        <end position="60"/>
    </location>
</feature>
<evidence type="ECO:0000256" key="4">
    <source>
        <dbReference type="ARBA" id="ARBA00022692"/>
    </source>
</evidence>
<reference evidence="8 9" key="1">
    <citation type="submission" date="2019-07" db="EMBL/GenBank/DDBJ databases">
        <authorList>
            <person name="Kim J."/>
        </authorList>
    </citation>
    <scope>NUCLEOTIDE SEQUENCE [LARGE SCALE GENOMIC DNA]</scope>
    <source>
        <strain evidence="8 9">N4</strain>
    </source>
</reference>
<dbReference type="Proteomes" id="UP000318102">
    <property type="component" value="Unassembled WGS sequence"/>
</dbReference>
<keyword evidence="3" id="KW-1003">Cell membrane</keyword>
<dbReference type="OrthoDB" id="2381825at2"/>
<feature type="transmembrane region" description="Helical" evidence="7">
    <location>
        <begin position="142"/>
        <end position="159"/>
    </location>
</feature>
<sequence length="403" mass="44520">MWRNRNVWIVLAGEFIASLGLWMSIIANLEFMQAHVPSDFMKSLILFTGLLAGVLVGPLAGRVIDANKKKTILIYSGIGRLISVCFMFVALAFDSVAWMVMFAIFLQISAAFTLPALQALIPQIVAEKDLITLNGVNMNASTIARILGTAAAGSLLMVVDLYTLYMASFVAYVLLLLSTMMLRVDETQLDDKKKQHGAKGSFKEVIPMLKNMPVATMALIISIVPLLFIGAFNLMVINISEMHQSSQIKGALYAVEGICFIVAAFLVRRISGNGNLLNRLYLFSFMIAISQFMLLFADYAWVALASFGLFGFAAGCYFPLLSTYFQTTIPKEYHGRFFSFRSMIDRVMFQVVLLTVGLLLDTIGLQYMAGIFGALSLVLILISMLRFTQEKQVKTAASTEQAQ</sequence>
<evidence type="ECO:0000313" key="8">
    <source>
        <dbReference type="EMBL" id="TVX94052.1"/>
    </source>
</evidence>
<keyword evidence="2" id="KW-0813">Transport</keyword>
<evidence type="ECO:0000256" key="2">
    <source>
        <dbReference type="ARBA" id="ARBA00022448"/>
    </source>
</evidence>
<protein>
    <submittedName>
        <fullName evidence="8">MFS transporter</fullName>
    </submittedName>
</protein>
<dbReference type="Pfam" id="PF07690">
    <property type="entry name" value="MFS_1"/>
    <property type="match status" value="1"/>
</dbReference>
<feature type="transmembrane region" description="Helical" evidence="7">
    <location>
        <begin position="251"/>
        <end position="268"/>
    </location>
</feature>
<keyword evidence="5 7" id="KW-1133">Transmembrane helix</keyword>
<dbReference type="CDD" id="cd06173">
    <property type="entry name" value="MFS_MefA_like"/>
    <property type="match status" value="1"/>
</dbReference>
<dbReference type="GO" id="GO:0005886">
    <property type="term" value="C:plasma membrane"/>
    <property type="evidence" value="ECO:0007669"/>
    <property type="project" value="UniProtKB-SubCell"/>
</dbReference>
<accession>A0A559J2H3</accession>
<dbReference type="AlphaFoldDB" id="A0A559J2H3"/>
<evidence type="ECO:0000256" key="7">
    <source>
        <dbReference type="SAM" id="Phobius"/>
    </source>
</evidence>
<evidence type="ECO:0000256" key="6">
    <source>
        <dbReference type="ARBA" id="ARBA00023136"/>
    </source>
</evidence>
<dbReference type="RefSeq" id="WP_144991122.1">
    <property type="nucleotide sequence ID" value="NZ_VNJK01000001.1"/>
</dbReference>
<keyword evidence="9" id="KW-1185">Reference proteome</keyword>
<dbReference type="InterPro" id="IPR011701">
    <property type="entry name" value="MFS"/>
</dbReference>
<dbReference type="GO" id="GO:0022857">
    <property type="term" value="F:transmembrane transporter activity"/>
    <property type="evidence" value="ECO:0007669"/>
    <property type="project" value="InterPro"/>
</dbReference>
<dbReference type="EMBL" id="VNJK01000001">
    <property type="protein sequence ID" value="TVX94052.1"/>
    <property type="molecule type" value="Genomic_DNA"/>
</dbReference>
<evidence type="ECO:0000256" key="1">
    <source>
        <dbReference type="ARBA" id="ARBA00004651"/>
    </source>
</evidence>
<feature type="transmembrane region" description="Helical" evidence="7">
    <location>
        <begin position="165"/>
        <end position="184"/>
    </location>
</feature>
<gene>
    <name evidence="8" type="ORF">FPZ44_13895</name>
</gene>
<dbReference type="PANTHER" id="PTHR43266:SF7">
    <property type="entry name" value="TRANSPORTER, PUTATIVE-RELATED"/>
    <property type="match status" value="1"/>
</dbReference>
<proteinExistence type="predicted"/>
<dbReference type="PANTHER" id="PTHR43266">
    <property type="entry name" value="MACROLIDE-EFFLUX PROTEIN"/>
    <property type="match status" value="1"/>
</dbReference>
<dbReference type="InterPro" id="IPR036259">
    <property type="entry name" value="MFS_trans_sf"/>
</dbReference>
<evidence type="ECO:0000256" key="3">
    <source>
        <dbReference type="ARBA" id="ARBA00022475"/>
    </source>
</evidence>
<comment type="subcellular location">
    <subcellularLocation>
        <location evidence="1">Cell membrane</location>
        <topology evidence="1">Multi-pass membrane protein</topology>
    </subcellularLocation>
</comment>
<feature type="transmembrane region" description="Helical" evidence="7">
    <location>
        <begin position="217"/>
        <end position="239"/>
    </location>
</feature>
<keyword evidence="6 7" id="KW-0472">Membrane</keyword>
<feature type="transmembrane region" description="Helical" evidence="7">
    <location>
        <begin position="7"/>
        <end position="28"/>
    </location>
</feature>
<dbReference type="SUPFAM" id="SSF103473">
    <property type="entry name" value="MFS general substrate transporter"/>
    <property type="match status" value="1"/>
</dbReference>
<name>A0A559J2H3_9BACL</name>
<feature type="transmembrane region" description="Helical" evidence="7">
    <location>
        <begin position="72"/>
        <end position="93"/>
    </location>
</feature>
<feature type="transmembrane region" description="Helical" evidence="7">
    <location>
        <begin position="303"/>
        <end position="322"/>
    </location>
</feature>
<feature type="transmembrane region" description="Helical" evidence="7">
    <location>
        <begin position="99"/>
        <end position="121"/>
    </location>
</feature>
<dbReference type="Gene3D" id="1.20.1250.20">
    <property type="entry name" value="MFS general substrate transporter like domains"/>
    <property type="match status" value="1"/>
</dbReference>
<feature type="transmembrane region" description="Helical" evidence="7">
    <location>
        <begin position="280"/>
        <end position="297"/>
    </location>
</feature>